<accession>A0AAE0XSA3</accession>
<protein>
    <recommendedName>
        <fullName evidence="3">NXPE C-terminal domain-containing protein</fullName>
    </recommendedName>
</protein>
<evidence type="ECO:0000259" key="3">
    <source>
        <dbReference type="Pfam" id="PF24536"/>
    </source>
</evidence>
<feature type="region of interest" description="Disordered" evidence="1">
    <location>
        <begin position="248"/>
        <end position="287"/>
    </location>
</feature>
<feature type="compositionally biased region" description="Low complexity" evidence="1">
    <location>
        <begin position="333"/>
        <end position="352"/>
    </location>
</feature>
<evidence type="ECO:0000313" key="4">
    <source>
        <dbReference type="EMBL" id="KAK3707514.1"/>
    </source>
</evidence>
<feature type="transmembrane region" description="Helical" evidence="2">
    <location>
        <begin position="21"/>
        <end position="43"/>
    </location>
</feature>
<organism evidence="4 5">
    <name type="scientific">Elysia crispata</name>
    <name type="common">lettuce slug</name>
    <dbReference type="NCBI Taxonomy" id="231223"/>
    <lineage>
        <taxon>Eukaryota</taxon>
        <taxon>Metazoa</taxon>
        <taxon>Spiralia</taxon>
        <taxon>Lophotrochozoa</taxon>
        <taxon>Mollusca</taxon>
        <taxon>Gastropoda</taxon>
        <taxon>Heterobranchia</taxon>
        <taxon>Euthyneura</taxon>
        <taxon>Panpulmonata</taxon>
        <taxon>Sacoglossa</taxon>
        <taxon>Placobranchoidea</taxon>
        <taxon>Plakobranchidae</taxon>
        <taxon>Elysia</taxon>
    </lineage>
</organism>
<keyword evidence="2" id="KW-0472">Membrane</keyword>
<dbReference type="Pfam" id="PF24536">
    <property type="entry name" value="NXPE4_C"/>
    <property type="match status" value="2"/>
</dbReference>
<keyword evidence="2" id="KW-1133">Transmembrane helix</keyword>
<sequence>MGLSSSVKKPRGVVLQQQTSCYQRHIFVLLGLGLGSVLVYIYFTDHIQHALLPRLKAEVKRTVCSVMTLPCPEEGEGETGERGFPSTMYDGERIRRNWRRGDSSNTAAAEMDEMNRRKKKIDNTLRQAASNPVLRVRSRNPWLGINRGRGIGPIPTWKILQKIRGLRSGFRTQHQDSKPGQRFNVEFPNTNQVSSEGDEFSKEHERNFNQYNNDRSHQTEGDAHTNPKPVGIGDTYIHRNDKTMTKTATNLNQRSRQTPGVQEKQIPDDTRNSQDGHTTNKVNNLQGHQDIQPFISQRHEKINFKPQPHNRKDQKKQPVDRNLNHNNRISRGEIISNNENTNTTTINPPDISRANGGSTRESNVESKARKEESARSNYQRFLKTFVNKTKKNRDSPHKSSHEAQNSEKEEISQINSHRHSGIRYRSKSMKEENFRSSDQTHDGEENETSQEATKKSGQKSVQNDDKMRGETLSLDPEWTGKSLKAFLADRTSFSIQSDYDYLQQHLLSGGLNLTLMSTQQWPEEMRFDYKNFHNDPPLNNVNQAASHVTSHVVLLEPRPSYTVGEVLNLRVDVYNGNGDALTRGGDEVRVWLVERSKGASLAGIVTDLNNGSYLAELKLQWTGEQQIQAELTFSRETLRAHDYLRHVTKVMRYIAGGFSKGVISEATLCSPFPVIPGYDHICDYTNAKYGQTWYCGKPRKAELQCEDWVSIRDMEFFSPLPLTQAEQKLLESLRKPPHLRLIPAARSLSVKVTEGRAQMPSKPCSRIHAADTWHLAQPRGFMLHGHWVRTDCATGRLDAAMERACLTNTTLTFAGDSTLLQFFTDLVPRTGCALLEAHVHNWHRPRACVKPDTGFQMSWALHGYPVHPVSDHWALKTDFREVTDLLDAIPADGTAAHNNDGVRLQDGNVLHHQQHQQQQQTQQQQQSQRHRHVVLISLFIHLSIHHVNVFGQRMRAVRMAVERLLERSPSTLVLVRGPHTAYHGWPPHLGGDMMGPVIREIIVEEFRPLRDKVVYLDFWDMTVAMENSNFHPDPPINTAMLNALLHHMCVT</sequence>
<name>A0AAE0XSA3_9GAST</name>
<keyword evidence="5" id="KW-1185">Reference proteome</keyword>
<proteinExistence type="predicted"/>
<dbReference type="EMBL" id="JAWDGP010007718">
    <property type="protein sequence ID" value="KAK3707514.1"/>
    <property type="molecule type" value="Genomic_DNA"/>
</dbReference>
<feature type="compositionally biased region" description="Basic residues" evidence="1">
    <location>
        <begin position="416"/>
        <end position="427"/>
    </location>
</feature>
<feature type="compositionally biased region" description="Basic and acidic residues" evidence="1">
    <location>
        <begin position="362"/>
        <end position="374"/>
    </location>
</feature>
<comment type="caution">
    <text evidence="4">The sequence shown here is derived from an EMBL/GenBank/DDBJ whole genome shotgun (WGS) entry which is preliminary data.</text>
</comment>
<reference evidence="4" key="1">
    <citation type="journal article" date="2023" name="G3 (Bethesda)">
        <title>A reference genome for the long-term kleptoplast-retaining sea slug Elysia crispata morphotype clarki.</title>
        <authorList>
            <person name="Eastman K.E."/>
            <person name="Pendleton A.L."/>
            <person name="Shaikh M.A."/>
            <person name="Suttiyut T."/>
            <person name="Ogas R."/>
            <person name="Tomko P."/>
            <person name="Gavelis G."/>
            <person name="Widhalm J.R."/>
            <person name="Wisecaver J.H."/>
        </authorList>
    </citation>
    <scope>NUCLEOTIDE SEQUENCE</scope>
    <source>
        <strain evidence="4">ECLA1</strain>
    </source>
</reference>
<dbReference type="PANTHER" id="PTHR16165:SF5">
    <property type="entry name" value="NXPE FAMILY MEMBER 3"/>
    <property type="match status" value="1"/>
</dbReference>
<gene>
    <name evidence="4" type="ORF">RRG08_016609</name>
</gene>
<dbReference type="Proteomes" id="UP001283361">
    <property type="component" value="Unassembled WGS sequence"/>
</dbReference>
<keyword evidence="2" id="KW-0812">Transmembrane</keyword>
<feature type="region of interest" description="Disordered" evidence="1">
    <location>
        <begin position="171"/>
        <end position="236"/>
    </location>
</feature>
<feature type="compositionally biased region" description="Polar residues" evidence="1">
    <location>
        <begin position="248"/>
        <end position="260"/>
    </location>
</feature>
<feature type="compositionally biased region" description="Basic and acidic residues" evidence="1">
    <location>
        <begin position="265"/>
        <end position="274"/>
    </location>
</feature>
<feature type="compositionally biased region" description="Polar residues" evidence="1">
    <location>
        <begin position="275"/>
        <end position="287"/>
    </location>
</feature>
<dbReference type="InterPro" id="IPR057106">
    <property type="entry name" value="NXPE4_C"/>
</dbReference>
<feature type="region of interest" description="Disordered" evidence="1">
    <location>
        <begin position="305"/>
        <end position="473"/>
    </location>
</feature>
<dbReference type="PANTHER" id="PTHR16165">
    <property type="entry name" value="NXPE FAMILY MEMBER"/>
    <property type="match status" value="1"/>
</dbReference>
<feature type="domain" description="NXPE C-terminal" evidence="3">
    <location>
        <begin position="923"/>
        <end position="1049"/>
    </location>
</feature>
<feature type="compositionally biased region" description="Basic and acidic residues" evidence="1">
    <location>
        <begin position="214"/>
        <end position="225"/>
    </location>
</feature>
<evidence type="ECO:0000313" key="5">
    <source>
        <dbReference type="Proteomes" id="UP001283361"/>
    </source>
</evidence>
<evidence type="ECO:0000256" key="2">
    <source>
        <dbReference type="SAM" id="Phobius"/>
    </source>
</evidence>
<evidence type="ECO:0000256" key="1">
    <source>
        <dbReference type="SAM" id="MobiDB-lite"/>
    </source>
</evidence>
<feature type="domain" description="NXPE C-terminal" evidence="3">
    <location>
        <begin position="787"/>
        <end position="892"/>
    </location>
</feature>
<feature type="compositionally biased region" description="Basic and acidic residues" evidence="1">
    <location>
        <begin position="428"/>
        <end position="443"/>
    </location>
</feature>
<feature type="compositionally biased region" description="Basic and acidic residues" evidence="1">
    <location>
        <begin position="392"/>
        <end position="411"/>
    </location>
</feature>
<dbReference type="AlphaFoldDB" id="A0AAE0XSA3"/>